<accession>A0ABY5NVF6</accession>
<evidence type="ECO:0000313" key="2">
    <source>
        <dbReference type="Proteomes" id="UP001317001"/>
    </source>
</evidence>
<proteinExistence type="predicted"/>
<protein>
    <submittedName>
        <fullName evidence="1">Uncharacterized protein</fullName>
    </submittedName>
</protein>
<dbReference type="EMBL" id="CP102382">
    <property type="protein sequence ID" value="UUV22412.1"/>
    <property type="molecule type" value="Genomic_DNA"/>
</dbReference>
<dbReference type="RefSeq" id="WP_257500329.1">
    <property type="nucleotide sequence ID" value="NZ_CP102382.1"/>
</dbReference>
<gene>
    <name evidence="1" type="ORF">NPX36_05070</name>
</gene>
<evidence type="ECO:0000313" key="1">
    <source>
        <dbReference type="EMBL" id="UUV22412.1"/>
    </source>
</evidence>
<dbReference type="Proteomes" id="UP001317001">
    <property type="component" value="Chromosome"/>
</dbReference>
<sequence>MKRFFLYAVAITALCSSCETEDETFATETNNQPNALHHAKGVETNDYQIYQSILNSFVYNNEQTYQNNLLLFEAHVNRLMLQYMPQETDGYKKINTEQLFVLEQADAHFIEQLAYTKATKQAIHDIVGNNFNSETARLITNQKERRLVETLVALHSNGNGDDNDDKLNGKRTIAFAYGAQYSFTQAVLYAGAIELKER</sequence>
<reference evidence="1 2" key="1">
    <citation type="submission" date="2022-08" db="EMBL/GenBank/DDBJ databases">
        <title>Myroides zhujiangensis sp. nov., a novel bacterium isolated from sediment in the Pearl River Estuary.</title>
        <authorList>
            <person name="Cui L."/>
        </authorList>
    </citation>
    <scope>NUCLEOTIDE SEQUENCE [LARGE SCALE GENOMIC DNA]</scope>
    <source>
        <strain evidence="1 2">SCSIO 72103</strain>
    </source>
</reference>
<keyword evidence="2" id="KW-1185">Reference proteome</keyword>
<organism evidence="1 2">
    <name type="scientific">Paenimyroides aestuarii</name>
    <dbReference type="NCBI Taxonomy" id="2968490"/>
    <lineage>
        <taxon>Bacteria</taxon>
        <taxon>Pseudomonadati</taxon>
        <taxon>Bacteroidota</taxon>
        <taxon>Flavobacteriia</taxon>
        <taxon>Flavobacteriales</taxon>
        <taxon>Flavobacteriaceae</taxon>
        <taxon>Paenimyroides</taxon>
    </lineage>
</organism>
<name>A0ABY5NVF6_9FLAO</name>